<dbReference type="InterPro" id="IPR002500">
    <property type="entry name" value="PAPS_reduct_dom"/>
</dbReference>
<organism evidence="2 3">
    <name type="scientific">Clostridium porci</name>
    <dbReference type="NCBI Taxonomy" id="2605778"/>
    <lineage>
        <taxon>Bacteria</taxon>
        <taxon>Bacillati</taxon>
        <taxon>Bacillota</taxon>
        <taxon>Clostridia</taxon>
        <taxon>Eubacteriales</taxon>
        <taxon>Clostridiaceae</taxon>
        <taxon>Clostridium</taxon>
    </lineage>
</organism>
<feature type="domain" description="Phosphoadenosine phosphosulphate reductase" evidence="1">
    <location>
        <begin position="15"/>
        <end position="75"/>
    </location>
</feature>
<gene>
    <name evidence="2" type="ORF">FYJ39_05225</name>
</gene>
<dbReference type="Gene3D" id="3.40.50.620">
    <property type="entry name" value="HUPs"/>
    <property type="match status" value="1"/>
</dbReference>
<proteinExistence type="predicted"/>
<dbReference type="PANTHER" id="PTHR43196">
    <property type="entry name" value="SULFATE ADENYLYLTRANSFERASE SUBUNIT 2"/>
    <property type="match status" value="1"/>
</dbReference>
<dbReference type="AlphaFoldDB" id="A0A7X2TCD0"/>
<evidence type="ECO:0000313" key="2">
    <source>
        <dbReference type="EMBL" id="MSS35993.1"/>
    </source>
</evidence>
<sequence length="260" mass="30056">MRETIQNNTEKQFHAVSLSGGKDSTAMLLLMIERGMPIDMVLSADTGMEFPEMYEHLAKLDDHLCRERGLHITTLRHPKGFEYCMFDEPKQKPKSLENRARLGIPPYGNGWPGIRVRWCTGQLKTHLISKEVNRLKGELGALHYVGIAADEAWRCKDEQYPLVDWGITEAQALQACYDRGFDFGGLYEIYNRASCWCCPFQRIGELRKLRKHHPELWAKLLEMDNRARAQFGPGPLGQFKKDWSVERLEVRFAKEDEQEA</sequence>
<dbReference type="InterPro" id="IPR014729">
    <property type="entry name" value="Rossmann-like_a/b/a_fold"/>
</dbReference>
<dbReference type="EMBL" id="VUMD01000004">
    <property type="protein sequence ID" value="MSS35993.1"/>
    <property type="molecule type" value="Genomic_DNA"/>
</dbReference>
<comment type="caution">
    <text evidence="2">The sequence shown here is derived from an EMBL/GenBank/DDBJ whole genome shotgun (WGS) entry which is preliminary data.</text>
</comment>
<keyword evidence="3" id="KW-1185">Reference proteome</keyword>
<dbReference type="GO" id="GO:0003824">
    <property type="term" value="F:catalytic activity"/>
    <property type="evidence" value="ECO:0007669"/>
    <property type="project" value="InterPro"/>
</dbReference>
<dbReference type="InterPro" id="IPR050128">
    <property type="entry name" value="Sulfate_adenylyltrnsfr_sub2"/>
</dbReference>
<dbReference type="Pfam" id="PF01507">
    <property type="entry name" value="PAPS_reduct"/>
    <property type="match status" value="1"/>
</dbReference>
<evidence type="ECO:0000259" key="1">
    <source>
        <dbReference type="Pfam" id="PF01507"/>
    </source>
</evidence>
<name>A0A7X2TCD0_9CLOT</name>
<dbReference type="RefSeq" id="WP_154471432.1">
    <property type="nucleotide sequence ID" value="NZ_VUMD01000004.1"/>
</dbReference>
<evidence type="ECO:0000313" key="3">
    <source>
        <dbReference type="Proteomes" id="UP000429958"/>
    </source>
</evidence>
<protein>
    <submittedName>
        <fullName evidence="2">Phosphoadenosine phosphosulfate reductase family protein</fullName>
    </submittedName>
</protein>
<dbReference type="Proteomes" id="UP000429958">
    <property type="component" value="Unassembled WGS sequence"/>
</dbReference>
<dbReference type="SUPFAM" id="SSF52402">
    <property type="entry name" value="Adenine nucleotide alpha hydrolases-like"/>
    <property type="match status" value="1"/>
</dbReference>
<accession>A0A7X2TCD0</accession>
<dbReference type="PANTHER" id="PTHR43196:SF2">
    <property type="entry name" value="PHOSPHOADENOSINE PHOSPHOSULFATE REDUCTASE"/>
    <property type="match status" value="1"/>
</dbReference>
<reference evidence="2 3" key="1">
    <citation type="submission" date="2019-08" db="EMBL/GenBank/DDBJ databases">
        <title>In-depth cultivation of the pig gut microbiome towards novel bacterial diversity and tailored functional studies.</title>
        <authorList>
            <person name="Wylensek D."/>
            <person name="Hitch T.C.A."/>
            <person name="Clavel T."/>
        </authorList>
    </citation>
    <scope>NUCLEOTIDE SEQUENCE [LARGE SCALE GENOMIC DNA]</scope>
    <source>
        <strain evidence="2 3">WCA-389-WT-23D1</strain>
    </source>
</reference>